<name>A0AAD1DUS7_CHRID</name>
<evidence type="ECO:0008006" key="3">
    <source>
        <dbReference type="Google" id="ProtNLM"/>
    </source>
</evidence>
<dbReference type="InterPro" id="IPR011990">
    <property type="entry name" value="TPR-like_helical_dom_sf"/>
</dbReference>
<reference evidence="1 2" key="1">
    <citation type="submission" date="2018-11" db="EMBL/GenBank/DDBJ databases">
        <title>Proposal to divide the Flavobacteriaceae and reorganize its genera based on Amino Acid Identity values calculated from whole genome sequences.</title>
        <authorList>
            <person name="Nicholson A.C."/>
            <person name="Gulvik C.A."/>
            <person name="Whitney A.M."/>
            <person name="Humrighouse B.W."/>
            <person name="Bell M."/>
            <person name="Holmes B."/>
            <person name="Steigerwalt A.G."/>
            <person name="Villarma A."/>
            <person name="Sheth M."/>
            <person name="Batra D."/>
            <person name="Pryor J."/>
            <person name="Bernardet J.-F."/>
            <person name="Hugo C."/>
            <person name="Kampfer P."/>
            <person name="Newman J."/>
            <person name="McQuiston J.R."/>
        </authorList>
    </citation>
    <scope>NUCLEOTIDE SEQUENCE [LARGE SCALE GENOMIC DNA]</scope>
    <source>
        <strain evidence="1 2">H5559</strain>
    </source>
</reference>
<organism evidence="1 2">
    <name type="scientific">Chryseobacterium indologenes</name>
    <name type="common">Flavobacterium indologenes</name>
    <dbReference type="NCBI Taxonomy" id="253"/>
    <lineage>
        <taxon>Bacteria</taxon>
        <taxon>Pseudomonadati</taxon>
        <taxon>Bacteroidota</taxon>
        <taxon>Flavobacteriia</taxon>
        <taxon>Flavobacteriales</taxon>
        <taxon>Weeksellaceae</taxon>
        <taxon>Chryseobacterium group</taxon>
        <taxon>Chryseobacterium</taxon>
    </lineage>
</organism>
<dbReference type="Proteomes" id="UP000269015">
    <property type="component" value="Chromosome"/>
</dbReference>
<evidence type="ECO:0000313" key="2">
    <source>
        <dbReference type="Proteomes" id="UP000269015"/>
    </source>
</evidence>
<evidence type="ECO:0000313" key="1">
    <source>
        <dbReference type="EMBL" id="AZB17113.1"/>
    </source>
</evidence>
<proteinExistence type="predicted"/>
<dbReference type="RefSeq" id="WP_061083967.1">
    <property type="nucleotide sequence ID" value="NZ_CP023968.1"/>
</dbReference>
<dbReference type="AlphaFoldDB" id="A0AAD1DUS7"/>
<dbReference type="EMBL" id="CP033930">
    <property type="protein sequence ID" value="AZB17113.1"/>
    <property type="molecule type" value="Genomic_DNA"/>
</dbReference>
<dbReference type="Gene3D" id="1.25.40.10">
    <property type="entry name" value="Tetratricopeptide repeat domain"/>
    <property type="match status" value="1"/>
</dbReference>
<protein>
    <recommendedName>
        <fullName evidence="3">Tetratricopeptide repeat protein</fullName>
    </recommendedName>
</protein>
<sequence length="766" mass="90024">MYDKLEQLFYRGELEQCIAEGEAYLLSHPDDEEILFLMAIASHDNVYYDGHEAVFDAIQEKMLPYFRRVLQLNPNHQKTLYSILSYPLDNQYTLAQIGKRKKHITEDNKEEFISYAEQMLDDSENAVFGYDFLVKIYESLEHNKALLNSLEAGIYFFQKEFADNRELRDRNTSLFWIKKIYLLDREKMISGADLTAMIERDHTTFVSRNEYDFMNLADIAYENGAGDLSLKMMLKAIKGENSAVHIQEKLVDWYHRFTEMVQKGFNHPDVFYYQLIIERSYPDLLNITEDFYYHHALEVINIHPENFSGYHFAGTYLYEKEQYSEAVSLLEKAVQLSFNATSWRRKVESEYYLYGSVPAEVPAFTDYPSDIYNEGVFISDFIDEIENDKETTEWVDVSRQVYERAYHAFRRYYEEGKFESDYYNDLHTRAMCCNNLAIRYSLSGDAHAAAVTASEGLQYSEFGELHLVLIDALLDGEDYENGAVALKNYFHLYDECEDFYYKNLYNRARQLEVHGILGTYDIYADAQEMLISLYQHTIDNSEIDEDDYRDLEAAKNTLERILYERFETEESITRQSYYENIAKQFPLEPNPQYVLMQIFNENEDYEGVARTAKSYLDNKKNFLLDPFDKVKTLYMILKSDYLSGRYADAASLFSECDAESGEIMNPEDYVLWLRYGVQIFEKLNNKEQTLLLADRFSGIYQNEEWGYDSLMEDVELAKAGVLYHSGNLKEAHAVLEYIRSFSDYNPLADEYKNSWKKPGLFSKFGF</sequence>
<accession>A0AAD1DUS7</accession>
<gene>
    <name evidence="1" type="ORF">EG352_04655</name>
</gene>